<accession>A0AA94LLA8</accession>
<evidence type="ECO:0000313" key="2">
    <source>
        <dbReference type="Proteomes" id="UP000198427"/>
    </source>
</evidence>
<proteinExistence type="predicted"/>
<protein>
    <submittedName>
        <fullName evidence="1">Uncharacterized protein</fullName>
    </submittedName>
</protein>
<dbReference type="Proteomes" id="UP000198427">
    <property type="component" value="Unassembled WGS sequence"/>
</dbReference>
<reference evidence="1 2" key="1">
    <citation type="submission" date="2017-06" db="EMBL/GenBank/DDBJ databases">
        <authorList>
            <person name="Varghese N."/>
            <person name="Submissions S."/>
        </authorList>
    </citation>
    <scope>NUCLEOTIDE SEQUENCE [LARGE SCALE GENOMIC DNA]</scope>
    <source>
        <strain evidence="1 2">DSM 26989</strain>
    </source>
</reference>
<keyword evidence="2" id="KW-1185">Reference proteome</keyword>
<evidence type="ECO:0000313" key="1">
    <source>
        <dbReference type="EMBL" id="SNR98797.1"/>
    </source>
</evidence>
<comment type="caution">
    <text evidence="1">The sequence shown here is derived from an EMBL/GenBank/DDBJ whole genome shotgun (WGS) entry which is preliminary data.</text>
</comment>
<dbReference type="EMBL" id="FZNZ01000025">
    <property type="protein sequence ID" value="SNR98797.1"/>
    <property type="molecule type" value="Genomic_DNA"/>
</dbReference>
<gene>
    <name evidence="1" type="ORF">SAMN06265364_12550</name>
</gene>
<name>A0AA94LLA8_9BACT</name>
<sequence>MLLCLSCKQPVHTSFRYYKNDPLLPCLSYKQLVHTSFRYYKNVPLLLCLSCKQPVHTSFRYYKNVPLLLCLSYKQPVPLSRIGRFTSPLNPLIHINFCSFSNIIFVSLLQNVYLCNHTKVVTHIKSGDLL</sequence>
<dbReference type="AlphaFoldDB" id="A0AA94LLA8"/>
<organism evidence="1 2">
    <name type="scientific">Prevotella jejuni</name>
    <dbReference type="NCBI Taxonomy" id="1177574"/>
    <lineage>
        <taxon>Bacteria</taxon>
        <taxon>Pseudomonadati</taxon>
        <taxon>Bacteroidota</taxon>
        <taxon>Bacteroidia</taxon>
        <taxon>Bacteroidales</taxon>
        <taxon>Prevotellaceae</taxon>
        <taxon>Prevotella</taxon>
    </lineage>
</organism>